<feature type="domain" description="ABC transporter" evidence="6">
    <location>
        <begin position="6"/>
        <end position="256"/>
    </location>
</feature>
<dbReference type="InterPro" id="IPR003593">
    <property type="entry name" value="AAA+_ATPase"/>
</dbReference>
<proteinExistence type="inferred from homology"/>
<dbReference type="Pfam" id="PF08352">
    <property type="entry name" value="oligo_HPY"/>
    <property type="match status" value="1"/>
</dbReference>
<evidence type="ECO:0000313" key="7">
    <source>
        <dbReference type="EMBL" id="GMA38395.1"/>
    </source>
</evidence>
<protein>
    <submittedName>
        <fullName evidence="7">ABC transporter ATP-binding protein</fullName>
    </submittedName>
</protein>
<dbReference type="InterPro" id="IPR013563">
    <property type="entry name" value="Oligopep_ABC_C"/>
</dbReference>
<dbReference type="NCBIfam" id="TIGR01727">
    <property type="entry name" value="oligo_HPY"/>
    <property type="match status" value="1"/>
</dbReference>
<dbReference type="PANTHER" id="PTHR43776:SF7">
    <property type="entry name" value="D,D-DIPEPTIDE TRANSPORT ATP-BINDING PROTEIN DDPF-RELATED"/>
    <property type="match status" value="1"/>
</dbReference>
<keyword evidence="8" id="KW-1185">Reference proteome</keyword>
<evidence type="ECO:0000259" key="6">
    <source>
        <dbReference type="PROSITE" id="PS50893"/>
    </source>
</evidence>
<sequence length="341" mass="36926">MSEALLEVTDLVTTYSPRGLFQGGREVRAVDGVSLTVAPGEILAVVGESGCGKTSTVQTILRMVDPTSGRIVLEGRDITALSQRSLRPVRRAMQMVYQDPYESLDPRFTVRDTLLEPLLVHERGVSREERTRRITEALETVGLTPPETYLGRYPHELSGGQRQRVAIAAALVIRPRLLIADEPVSMLDVSVRAGILGLLASLCEQGLGVVMITHDLATAAHYADRIAVMYLGRIVEEGPAAAVTRNPRHPYTQALMSVIPQPDPRARITPTILTGEAPDAAAIPRAAASTPAAPSPNRRAAGTTRPSTPPSQATTEPPARWSPEASQRRTVSARSPERYVW</sequence>
<keyword evidence="2" id="KW-0813">Transport</keyword>
<evidence type="ECO:0000256" key="5">
    <source>
        <dbReference type="SAM" id="MobiDB-lite"/>
    </source>
</evidence>
<feature type="compositionally biased region" description="Polar residues" evidence="5">
    <location>
        <begin position="304"/>
        <end position="315"/>
    </location>
</feature>
<feature type="compositionally biased region" description="Low complexity" evidence="5">
    <location>
        <begin position="285"/>
        <end position="301"/>
    </location>
</feature>
<dbReference type="Proteomes" id="UP001157126">
    <property type="component" value="Unassembled WGS sequence"/>
</dbReference>
<dbReference type="PROSITE" id="PS00211">
    <property type="entry name" value="ABC_TRANSPORTER_1"/>
    <property type="match status" value="1"/>
</dbReference>
<evidence type="ECO:0000256" key="1">
    <source>
        <dbReference type="ARBA" id="ARBA00005417"/>
    </source>
</evidence>
<evidence type="ECO:0000313" key="8">
    <source>
        <dbReference type="Proteomes" id="UP001157126"/>
    </source>
</evidence>
<name>A0ABQ6IKG6_9MICO</name>
<keyword evidence="4 7" id="KW-0067">ATP-binding</keyword>
<feature type="region of interest" description="Disordered" evidence="5">
    <location>
        <begin position="285"/>
        <end position="341"/>
    </location>
</feature>
<comment type="caution">
    <text evidence="7">The sequence shown here is derived from an EMBL/GenBank/DDBJ whole genome shotgun (WGS) entry which is preliminary data.</text>
</comment>
<dbReference type="PANTHER" id="PTHR43776">
    <property type="entry name" value="TRANSPORT ATP-BINDING PROTEIN"/>
    <property type="match status" value="1"/>
</dbReference>
<evidence type="ECO:0000256" key="4">
    <source>
        <dbReference type="ARBA" id="ARBA00022840"/>
    </source>
</evidence>
<keyword evidence="3" id="KW-0547">Nucleotide-binding</keyword>
<dbReference type="EMBL" id="BSUO01000001">
    <property type="protein sequence ID" value="GMA38395.1"/>
    <property type="molecule type" value="Genomic_DNA"/>
</dbReference>
<dbReference type="InterPro" id="IPR027417">
    <property type="entry name" value="P-loop_NTPase"/>
</dbReference>
<dbReference type="Gene3D" id="3.40.50.300">
    <property type="entry name" value="P-loop containing nucleotide triphosphate hydrolases"/>
    <property type="match status" value="1"/>
</dbReference>
<dbReference type="Pfam" id="PF00005">
    <property type="entry name" value="ABC_tran"/>
    <property type="match status" value="1"/>
</dbReference>
<dbReference type="RefSeq" id="WP_284302466.1">
    <property type="nucleotide sequence ID" value="NZ_BSUO01000001.1"/>
</dbReference>
<dbReference type="InterPro" id="IPR017871">
    <property type="entry name" value="ABC_transporter-like_CS"/>
</dbReference>
<dbReference type="InterPro" id="IPR003439">
    <property type="entry name" value="ABC_transporter-like_ATP-bd"/>
</dbReference>
<accession>A0ABQ6IKG6</accession>
<feature type="compositionally biased region" description="Polar residues" evidence="5">
    <location>
        <begin position="324"/>
        <end position="333"/>
    </location>
</feature>
<dbReference type="GO" id="GO:0005524">
    <property type="term" value="F:ATP binding"/>
    <property type="evidence" value="ECO:0007669"/>
    <property type="project" value="UniProtKB-KW"/>
</dbReference>
<organism evidence="7 8">
    <name type="scientific">Mobilicoccus caccae</name>
    <dbReference type="NCBI Taxonomy" id="1859295"/>
    <lineage>
        <taxon>Bacteria</taxon>
        <taxon>Bacillati</taxon>
        <taxon>Actinomycetota</taxon>
        <taxon>Actinomycetes</taxon>
        <taxon>Micrococcales</taxon>
        <taxon>Dermatophilaceae</taxon>
        <taxon>Mobilicoccus</taxon>
    </lineage>
</organism>
<evidence type="ECO:0000256" key="3">
    <source>
        <dbReference type="ARBA" id="ARBA00022741"/>
    </source>
</evidence>
<evidence type="ECO:0000256" key="2">
    <source>
        <dbReference type="ARBA" id="ARBA00022448"/>
    </source>
</evidence>
<reference evidence="8" key="1">
    <citation type="journal article" date="2019" name="Int. J. Syst. Evol. Microbiol.">
        <title>The Global Catalogue of Microorganisms (GCM) 10K type strain sequencing project: providing services to taxonomists for standard genome sequencing and annotation.</title>
        <authorList>
            <consortium name="The Broad Institute Genomics Platform"/>
            <consortium name="The Broad Institute Genome Sequencing Center for Infectious Disease"/>
            <person name="Wu L."/>
            <person name="Ma J."/>
        </authorList>
    </citation>
    <scope>NUCLEOTIDE SEQUENCE [LARGE SCALE GENOMIC DNA]</scope>
    <source>
        <strain evidence="8">NBRC 113072</strain>
    </source>
</reference>
<comment type="similarity">
    <text evidence="1">Belongs to the ABC transporter superfamily.</text>
</comment>
<dbReference type="InterPro" id="IPR050319">
    <property type="entry name" value="ABC_transp_ATP-bind"/>
</dbReference>
<dbReference type="SUPFAM" id="SSF52540">
    <property type="entry name" value="P-loop containing nucleoside triphosphate hydrolases"/>
    <property type="match status" value="1"/>
</dbReference>
<dbReference type="PROSITE" id="PS50893">
    <property type="entry name" value="ABC_TRANSPORTER_2"/>
    <property type="match status" value="1"/>
</dbReference>
<gene>
    <name evidence="7" type="ORF">GCM10025883_04400</name>
</gene>
<dbReference type="CDD" id="cd03257">
    <property type="entry name" value="ABC_NikE_OppD_transporters"/>
    <property type="match status" value="1"/>
</dbReference>
<dbReference type="SMART" id="SM00382">
    <property type="entry name" value="AAA"/>
    <property type="match status" value="1"/>
</dbReference>